<reference evidence="3" key="1">
    <citation type="submission" date="2016-09" db="EMBL/GenBank/DDBJ databases">
        <authorList>
            <person name="Lysoe E."/>
        </authorList>
    </citation>
    <scope>NUCLEOTIDE SEQUENCE [LARGE SCALE GENOMIC DNA]</scope>
    <source>
        <strain evidence="3">LJ96T</strain>
    </source>
</reference>
<name>A0A1L3F010_9GAMM</name>
<accession>A0A1L3F010</accession>
<gene>
    <name evidence="2" type="ORF">BJI69_17165</name>
</gene>
<feature type="coiled-coil region" evidence="1">
    <location>
        <begin position="53"/>
        <end position="80"/>
    </location>
</feature>
<sequence>MAFGCATQAQQGPMVDIGNRHGNLRQAQENIVQAWHLVSNAQEMNDSRLGGHAANAKRLLEQANDELRLAADVANENERR</sequence>
<dbReference type="KEGG" id="lrz:BJI69_17165"/>
<protein>
    <recommendedName>
        <fullName evidence="4">DUF4398 domain-containing protein</fullName>
    </recommendedName>
</protein>
<evidence type="ECO:0008006" key="4">
    <source>
        <dbReference type="Google" id="ProtNLM"/>
    </source>
</evidence>
<organism evidence="2 3">
    <name type="scientific">Luteibacter rhizovicinus DSM 16549</name>
    <dbReference type="NCBI Taxonomy" id="1440763"/>
    <lineage>
        <taxon>Bacteria</taxon>
        <taxon>Pseudomonadati</taxon>
        <taxon>Pseudomonadota</taxon>
        <taxon>Gammaproteobacteria</taxon>
        <taxon>Lysobacterales</taxon>
        <taxon>Rhodanobacteraceae</taxon>
        <taxon>Luteibacter</taxon>
    </lineage>
</organism>
<dbReference type="STRING" id="1440763.BJI69_17165"/>
<keyword evidence="1" id="KW-0175">Coiled coil</keyword>
<evidence type="ECO:0000256" key="1">
    <source>
        <dbReference type="SAM" id="Coils"/>
    </source>
</evidence>
<evidence type="ECO:0000313" key="2">
    <source>
        <dbReference type="EMBL" id="APG06602.1"/>
    </source>
</evidence>
<dbReference type="Proteomes" id="UP000182987">
    <property type="component" value="Chromosome"/>
</dbReference>
<proteinExistence type="predicted"/>
<dbReference type="EMBL" id="CP017480">
    <property type="protein sequence ID" value="APG06602.1"/>
    <property type="molecule type" value="Genomic_DNA"/>
</dbReference>
<evidence type="ECO:0000313" key="3">
    <source>
        <dbReference type="Proteomes" id="UP000182987"/>
    </source>
</evidence>
<dbReference type="AlphaFoldDB" id="A0A1L3F010"/>
<keyword evidence="3" id="KW-1185">Reference proteome</keyword>